<dbReference type="InterPro" id="IPR028098">
    <property type="entry name" value="Glyco_trans_4-like_N"/>
</dbReference>
<evidence type="ECO:0000259" key="1">
    <source>
        <dbReference type="Pfam" id="PF13439"/>
    </source>
</evidence>
<dbReference type="InterPro" id="IPR058592">
    <property type="entry name" value="Gtf3_C"/>
</dbReference>
<dbReference type="EMBL" id="DROD01000277">
    <property type="protein sequence ID" value="HHJ52361.1"/>
    <property type="molecule type" value="Genomic_DNA"/>
</dbReference>
<dbReference type="Pfam" id="PF13439">
    <property type="entry name" value="Glyco_transf_4"/>
    <property type="match status" value="1"/>
</dbReference>
<dbReference type="SUPFAM" id="SSF53756">
    <property type="entry name" value="UDP-Glycosyltransferase/glycogen phosphorylase"/>
    <property type="match status" value="1"/>
</dbReference>
<feature type="domain" description="Glucosyltransferase 3-like C-terminal" evidence="2">
    <location>
        <begin position="227"/>
        <end position="350"/>
    </location>
</feature>
<dbReference type="Pfam" id="PF26337">
    <property type="entry name" value="Gtf3_C"/>
    <property type="match status" value="1"/>
</dbReference>
<dbReference type="Proteomes" id="UP000886124">
    <property type="component" value="Unassembled WGS sequence"/>
</dbReference>
<feature type="domain" description="Glycosyltransferase subfamily 4-like N-terminal" evidence="1">
    <location>
        <begin position="34"/>
        <end position="174"/>
    </location>
</feature>
<proteinExistence type="predicted"/>
<dbReference type="AlphaFoldDB" id="A0A7V5PNH8"/>
<evidence type="ECO:0000259" key="2">
    <source>
        <dbReference type="Pfam" id="PF26337"/>
    </source>
</evidence>
<gene>
    <name evidence="3" type="ORF">ENJ89_04130</name>
</gene>
<dbReference type="Gene3D" id="3.40.50.2000">
    <property type="entry name" value="Glycogen Phosphorylase B"/>
    <property type="match status" value="2"/>
</dbReference>
<sequence>MAFTNTKKEDTLAEATIRNVLFVQVNPCIRNVKIAAALKSAGVNVHLGYVGRTPQKTYGFGNDFYASIHDLGKWKFQHIRRVRQLIDQLNIDLIHYHNFPDELGARMILANLPVPVIYDQHDFFSQKKKLSRRRLYFEKVCNEQADGRIYITEKYKNLVAQKYRLDGNYTVLPNYALGSIVPPDTAAPRREDDKIHLVYIGLITRYPDRVRNLIDYFRLLSERDFVIHVYPTRSKRYPDYEAIPNVVMHKQLPLDKLVREIAGYDLGILFLNKDVSEMYRVEELRHGAWNKFFDYITAGLPVVTFDEFEFMARIVKENQFGLSVPSIEEITYRRIQELDFNHLREQVRKNRAKFFMENNIEPLIRFYQQTVTGFKGDGKKA</sequence>
<protein>
    <recommendedName>
        <fullName evidence="4">Glycosyltransferase subfamily 4-like N-terminal domain-containing protein</fullName>
    </recommendedName>
</protein>
<dbReference type="GO" id="GO:0016757">
    <property type="term" value="F:glycosyltransferase activity"/>
    <property type="evidence" value="ECO:0007669"/>
    <property type="project" value="UniProtKB-ARBA"/>
</dbReference>
<organism evidence="3">
    <name type="scientific">Caldithrix abyssi</name>
    <dbReference type="NCBI Taxonomy" id="187145"/>
    <lineage>
        <taxon>Bacteria</taxon>
        <taxon>Pseudomonadati</taxon>
        <taxon>Calditrichota</taxon>
        <taxon>Calditrichia</taxon>
        <taxon>Calditrichales</taxon>
        <taxon>Calditrichaceae</taxon>
        <taxon>Caldithrix</taxon>
    </lineage>
</organism>
<name>A0A7V5PNH8_CALAY</name>
<reference evidence="3" key="1">
    <citation type="journal article" date="2020" name="mSystems">
        <title>Genome- and Community-Level Interaction Insights into Carbon Utilization and Element Cycling Functions of Hydrothermarchaeota in Hydrothermal Sediment.</title>
        <authorList>
            <person name="Zhou Z."/>
            <person name="Liu Y."/>
            <person name="Xu W."/>
            <person name="Pan J."/>
            <person name="Luo Z.H."/>
            <person name="Li M."/>
        </authorList>
    </citation>
    <scope>NUCLEOTIDE SEQUENCE [LARGE SCALE GENOMIC DNA]</scope>
    <source>
        <strain evidence="3">HyVt-527</strain>
    </source>
</reference>
<evidence type="ECO:0008006" key="4">
    <source>
        <dbReference type="Google" id="ProtNLM"/>
    </source>
</evidence>
<accession>A0A7V5PNH8</accession>
<comment type="caution">
    <text evidence="3">The sequence shown here is derived from an EMBL/GenBank/DDBJ whole genome shotgun (WGS) entry which is preliminary data.</text>
</comment>
<evidence type="ECO:0000313" key="3">
    <source>
        <dbReference type="EMBL" id="HHJ52361.1"/>
    </source>
</evidence>